<dbReference type="RefSeq" id="XP_048134611.1">
    <property type="nucleotide sequence ID" value="XM_048278654.1"/>
</dbReference>
<proteinExistence type="predicted"/>
<evidence type="ECO:0000259" key="1">
    <source>
        <dbReference type="Pfam" id="PF03810"/>
    </source>
</evidence>
<feature type="domain" description="Exportin-1/Importin-beta-like" evidence="2">
    <location>
        <begin position="207"/>
        <end position="289"/>
    </location>
</feature>
<dbReference type="PANTHER" id="PTHR12363">
    <property type="entry name" value="TRANSPORTIN 3 AND IMPORTIN 13"/>
    <property type="match status" value="1"/>
</dbReference>
<dbReference type="Pfam" id="PF24139">
    <property type="entry name" value="TPR_TNPO3_IPO13_4th"/>
    <property type="match status" value="1"/>
</dbReference>
<dbReference type="Pfam" id="PF24138">
    <property type="entry name" value="TPR_TNPO3_IPO13_2nd"/>
    <property type="match status" value="1"/>
</dbReference>
<dbReference type="InterPro" id="IPR058537">
    <property type="entry name" value="TPR_TNPO3_IPO13_4th"/>
</dbReference>
<dbReference type="InterPro" id="IPR013598">
    <property type="entry name" value="Exportin-1/Importin-b-like"/>
</dbReference>
<dbReference type="Gene3D" id="1.25.10.10">
    <property type="entry name" value="Leucine-rich Repeat Variant"/>
    <property type="match status" value="1"/>
</dbReference>
<feature type="domain" description="Importin N-terminal" evidence="1">
    <location>
        <begin position="26"/>
        <end position="84"/>
    </location>
</feature>
<dbReference type="GeneID" id="115747443"/>
<dbReference type="InterPro" id="IPR057941">
    <property type="entry name" value="TPR_TNPO3_IPO13_2nd"/>
</dbReference>
<dbReference type="InterPro" id="IPR011989">
    <property type="entry name" value="ARM-like"/>
</dbReference>
<accession>A0ABM3HDC6</accession>
<gene>
    <name evidence="4" type="primary">LOC115747443</name>
</gene>
<dbReference type="Proteomes" id="UP000827889">
    <property type="component" value="Chromosome 5"/>
</dbReference>
<dbReference type="InterPro" id="IPR016024">
    <property type="entry name" value="ARM-type_fold"/>
</dbReference>
<evidence type="ECO:0000259" key="2">
    <source>
        <dbReference type="Pfam" id="PF08389"/>
    </source>
</evidence>
<protein>
    <submittedName>
        <fullName evidence="4">Transportin MOS14 isoform X1</fullName>
    </submittedName>
</protein>
<dbReference type="Pfam" id="PF08389">
    <property type="entry name" value="Xpo1"/>
    <property type="match status" value="2"/>
</dbReference>
<dbReference type="SUPFAM" id="SSF48371">
    <property type="entry name" value="ARM repeat"/>
    <property type="match status" value="1"/>
</dbReference>
<keyword evidence="3" id="KW-1185">Reference proteome</keyword>
<name>A0ABM3HDC6_9MYRT</name>
<dbReference type="InterPro" id="IPR001494">
    <property type="entry name" value="Importin-beta_N"/>
</dbReference>
<reference evidence="4" key="1">
    <citation type="submission" date="2025-08" db="UniProtKB">
        <authorList>
            <consortium name="RefSeq"/>
        </authorList>
    </citation>
    <scope>IDENTIFICATION</scope>
    <source>
        <tissue evidence="4">Leaf</tissue>
    </source>
</reference>
<dbReference type="Pfam" id="PF03810">
    <property type="entry name" value="IBN_N"/>
    <property type="match status" value="1"/>
</dbReference>
<evidence type="ECO:0000313" key="3">
    <source>
        <dbReference type="Proteomes" id="UP000827889"/>
    </source>
</evidence>
<dbReference type="InterPro" id="IPR051345">
    <property type="entry name" value="Importin_beta-like_NTR"/>
</dbReference>
<evidence type="ECO:0000313" key="4">
    <source>
        <dbReference type="RefSeq" id="XP_048134611.1"/>
    </source>
</evidence>
<dbReference type="PANTHER" id="PTHR12363:SF44">
    <property type="entry name" value="ARM REPEAT SUPERFAMILY PROTEIN"/>
    <property type="match status" value="1"/>
</dbReference>
<sequence length="1041" mass="114646">MDLRIKVAQAVHVLNHDAQSCNRVAANQWLVHFQQTDAVWEVATSILTSDHLRSSDFEVEFFAAQILKRKIQNEGHCLQLGAKEALLNALLVAAKRFSSGPPQLLTQICLALSALIVHAAEHEKPIEQLFYSLQNLQSQDGGNLAVLEMLTVLPEEIVDNQNADCRLSAACRSHHGQEVHENIPDGFRSLRCLLLSCLVLICSYHFLDQLLAQTPMVLEFLLQQSEKGFDGVMQIPEQNRKILRCLLSWVRAGCFSEIPQGSLSAHPLLNVVFNSLQVSSSFDSAVEVLTELITRHEGLPPVLLSRIYFLKEMLLLPALTNGDEKVIGGLARLLSEIGQAAPAMIAEASAEALALAEALLSCVKFPSEDWEIADSTLQFWSTLASFMLGLDVDIANFRKHFEDVFISIFSALLDALLLRAQVDESTCSDDSGVVDLPDGLVQFRMNLVELLVDICQLLGSTAFMQKIFCGGWMSVNIPPPWKEVEAKLFALNVVSEMILQEGQSPDFSAIMQLVIALSARPSAELKGFICLVYRALADIIGSYSKWLSAFQSNARPLLLFLATGISELPSSNSCACALRKFCEDASAVIYEQSNLEILMWIGEGLEKRHLPLEDEEEVVSAISLILSSLPNRELKNNLLTRLLSASYGAISKLISENGNHAQRRNPATYAQTLSSATRGLYRMGTVFSYLSTPHPNGPADDDPILALLRVFWPILEKLFSSPHMENGTLSTAACRALSQAIQSSGQHFFTLLPSILDCLSANFSMFQDRECFIRTASVVIEEFGQKEEYGPLFVTTFERFTQAASVMSLNSSYICDQEPDLVEAYMNFVSTFIRGLHKDVLAVSASSLQVSFQKAAICSTAMHRGAALAAMSYLSCFLEEALTSLTETITCVPEEPFNAMVIRVACHCGEGLVSNLFYALLGVSAMSRVHKCAAILQQVAAICSLSERTPWKAILSWDSLHAWLQAAVRGLPVEYLKPGESETLVPLWLKALAGAASECLDNWSSDGVKSNCGHMQGKRGRVLKRLVREFADNHRNLPNLT</sequence>
<organism evidence="3 4">
    <name type="scientific">Rhodamnia argentea</name>
    <dbReference type="NCBI Taxonomy" id="178133"/>
    <lineage>
        <taxon>Eukaryota</taxon>
        <taxon>Viridiplantae</taxon>
        <taxon>Streptophyta</taxon>
        <taxon>Embryophyta</taxon>
        <taxon>Tracheophyta</taxon>
        <taxon>Spermatophyta</taxon>
        <taxon>Magnoliopsida</taxon>
        <taxon>eudicotyledons</taxon>
        <taxon>Gunneridae</taxon>
        <taxon>Pentapetalae</taxon>
        <taxon>rosids</taxon>
        <taxon>malvids</taxon>
        <taxon>Myrtales</taxon>
        <taxon>Myrtaceae</taxon>
        <taxon>Myrtoideae</taxon>
        <taxon>Myrteae</taxon>
        <taxon>Australasian group</taxon>
        <taxon>Rhodamnia</taxon>
    </lineage>
</organism>
<feature type="domain" description="Exportin-1/Importin-beta-like" evidence="2">
    <location>
        <begin position="101"/>
        <end position="163"/>
    </location>
</feature>